<dbReference type="Pfam" id="PF07727">
    <property type="entry name" value="RVT_2"/>
    <property type="match status" value="1"/>
</dbReference>
<evidence type="ECO:0000313" key="2">
    <source>
        <dbReference type="EMBL" id="RVX16395.1"/>
    </source>
</evidence>
<proteinExistence type="predicted"/>
<accession>A0A438K5C7</accession>
<dbReference type="AlphaFoldDB" id="A0A438K5C7"/>
<gene>
    <name evidence="2" type="ORF">CK203_014418</name>
</gene>
<dbReference type="InterPro" id="IPR013103">
    <property type="entry name" value="RVT_2"/>
</dbReference>
<name>A0A438K5C7_VITVI</name>
<reference evidence="2 3" key="1">
    <citation type="journal article" date="2018" name="PLoS Genet.">
        <title>Population sequencing reveals clonal diversity and ancestral inbreeding in the grapevine cultivar Chardonnay.</title>
        <authorList>
            <person name="Roach M.J."/>
            <person name="Johnson D.L."/>
            <person name="Bohlmann J."/>
            <person name="van Vuuren H.J."/>
            <person name="Jones S.J."/>
            <person name="Pretorius I.S."/>
            <person name="Schmidt S.A."/>
            <person name="Borneman A.R."/>
        </authorList>
    </citation>
    <scope>NUCLEOTIDE SEQUENCE [LARGE SCALE GENOMIC DNA]</scope>
    <source>
        <strain evidence="3">cv. Chardonnay</strain>
        <tissue evidence="2">Leaf</tissue>
    </source>
</reference>
<dbReference type="EMBL" id="QGNW01000016">
    <property type="protein sequence ID" value="RVX16395.1"/>
    <property type="molecule type" value="Genomic_DNA"/>
</dbReference>
<dbReference type="Proteomes" id="UP000288805">
    <property type="component" value="Unassembled WGS sequence"/>
</dbReference>
<evidence type="ECO:0000259" key="1">
    <source>
        <dbReference type="Pfam" id="PF07727"/>
    </source>
</evidence>
<protein>
    <recommendedName>
        <fullName evidence="1">Reverse transcriptase Ty1/copia-type domain-containing protein</fullName>
    </recommendedName>
</protein>
<feature type="domain" description="Reverse transcriptase Ty1/copia-type" evidence="1">
    <location>
        <begin position="75"/>
        <end position="133"/>
    </location>
</feature>
<sequence length="162" mass="18666">MVSKDIKVDEAVVWNWEKNEIKVEDVDQIGVTIPQIPEEMKMKSLHVMMKLLKKMGRGSMEEELKMIKKNGTWELARLVIKGYSQEYGVDFSNTFAPVARHDTIRLLVALAAKMGWKIHHLDVKSAFQMVCLKKIFMLSNQKDFKFQVVKTKFTSSAKLSMA</sequence>
<organism evidence="2 3">
    <name type="scientific">Vitis vinifera</name>
    <name type="common">Grape</name>
    <dbReference type="NCBI Taxonomy" id="29760"/>
    <lineage>
        <taxon>Eukaryota</taxon>
        <taxon>Viridiplantae</taxon>
        <taxon>Streptophyta</taxon>
        <taxon>Embryophyta</taxon>
        <taxon>Tracheophyta</taxon>
        <taxon>Spermatophyta</taxon>
        <taxon>Magnoliopsida</taxon>
        <taxon>eudicotyledons</taxon>
        <taxon>Gunneridae</taxon>
        <taxon>Pentapetalae</taxon>
        <taxon>rosids</taxon>
        <taxon>Vitales</taxon>
        <taxon>Vitaceae</taxon>
        <taxon>Viteae</taxon>
        <taxon>Vitis</taxon>
    </lineage>
</organism>
<evidence type="ECO:0000313" key="3">
    <source>
        <dbReference type="Proteomes" id="UP000288805"/>
    </source>
</evidence>
<comment type="caution">
    <text evidence="2">The sequence shown here is derived from an EMBL/GenBank/DDBJ whole genome shotgun (WGS) entry which is preliminary data.</text>
</comment>